<dbReference type="SMART" id="SM00173">
    <property type="entry name" value="RAS"/>
    <property type="match status" value="1"/>
</dbReference>
<dbReference type="EC" id="3.6.5.2" evidence="4"/>
<dbReference type="GO" id="GO:0046872">
    <property type="term" value="F:metal ion binding"/>
    <property type="evidence" value="ECO:0007669"/>
    <property type="project" value="UniProtKB-KW"/>
</dbReference>
<dbReference type="Proteomes" id="UP000472267">
    <property type="component" value="Chromosome 4"/>
</dbReference>
<dbReference type="SMART" id="SM00176">
    <property type="entry name" value="RAN"/>
    <property type="match status" value="1"/>
</dbReference>
<protein>
    <recommendedName>
        <fullName evidence="4">small monomeric GTPase</fullName>
        <ecNumber evidence="4">3.6.5.2</ecNumber>
    </recommendedName>
</protein>
<dbReference type="InterPro" id="IPR050305">
    <property type="entry name" value="Small_GTPase_Rab"/>
</dbReference>
<dbReference type="GO" id="GO:0003925">
    <property type="term" value="F:G protein activity"/>
    <property type="evidence" value="ECO:0007669"/>
    <property type="project" value="UniProtKB-EC"/>
</dbReference>
<sequence length="221" mass="25000">MSSRKTSLTDKQTKNGTSKYVLERCASINEYYDIAFKVMLLGDSAVGKTCVLVRFKDGAFLGGNFIATVGIDFRVRERPKIWDTAGQERFRSVTHAYYRDAQALLLLYDITSKPSFDNIRAWLTEIHEYAQKDVVIMLLGNKADMAAERVVKTEEGEKLAKEYGVPFMETSAKTGVNVELAFHAIARELKHRATQQPNDPKFQIHDYIESQKQKSGCCSLV</sequence>
<gene>
    <name evidence="15" type="primary">LOC115386424</name>
</gene>
<evidence type="ECO:0000256" key="12">
    <source>
        <dbReference type="ARBA" id="ARBA00023288"/>
    </source>
</evidence>
<dbReference type="Ensembl" id="ENSSFAT00005000384.1">
    <property type="protein sequence ID" value="ENSSFAP00005000370.1"/>
    <property type="gene ID" value="ENSSFAG00005000273.1"/>
</dbReference>
<reference evidence="15" key="3">
    <citation type="submission" date="2025-09" db="UniProtKB">
        <authorList>
            <consortium name="Ensembl"/>
        </authorList>
    </citation>
    <scope>IDENTIFICATION</scope>
</reference>
<keyword evidence="9" id="KW-0460">Magnesium</keyword>
<dbReference type="InterPro" id="IPR005225">
    <property type="entry name" value="Small_GTP-bd"/>
</dbReference>
<evidence type="ECO:0000256" key="3">
    <source>
        <dbReference type="ARBA" id="ARBA00006270"/>
    </source>
</evidence>
<evidence type="ECO:0000313" key="15">
    <source>
        <dbReference type="Ensembl" id="ENSSFAP00005000370.1"/>
    </source>
</evidence>
<comment type="cofactor">
    <cofactor evidence="1">
        <name>Mg(2+)</name>
        <dbReference type="ChEBI" id="CHEBI:18420"/>
    </cofactor>
</comment>
<keyword evidence="12" id="KW-0449">Lipoprotein</keyword>
<evidence type="ECO:0000256" key="14">
    <source>
        <dbReference type="ARBA" id="ARBA00047660"/>
    </source>
</evidence>
<keyword evidence="11" id="KW-0342">GTP-binding</keyword>
<dbReference type="NCBIfam" id="TIGR00231">
    <property type="entry name" value="small_GTP"/>
    <property type="match status" value="1"/>
</dbReference>
<evidence type="ECO:0000256" key="2">
    <source>
        <dbReference type="ARBA" id="ARBA00004635"/>
    </source>
</evidence>
<evidence type="ECO:0000256" key="11">
    <source>
        <dbReference type="ARBA" id="ARBA00023134"/>
    </source>
</evidence>
<dbReference type="Gene3D" id="3.40.50.300">
    <property type="entry name" value="P-loop containing nucleotide triphosphate hydrolases"/>
    <property type="match status" value="1"/>
</dbReference>
<evidence type="ECO:0000256" key="9">
    <source>
        <dbReference type="ARBA" id="ARBA00022842"/>
    </source>
</evidence>
<dbReference type="GO" id="GO:0005525">
    <property type="term" value="F:GTP binding"/>
    <property type="evidence" value="ECO:0007669"/>
    <property type="project" value="UniProtKB-KW"/>
</dbReference>
<dbReference type="SMART" id="SM00175">
    <property type="entry name" value="RAB"/>
    <property type="match status" value="1"/>
</dbReference>
<keyword evidence="5" id="KW-0813">Transport</keyword>
<evidence type="ECO:0000256" key="8">
    <source>
        <dbReference type="ARBA" id="ARBA00022801"/>
    </source>
</evidence>
<dbReference type="Pfam" id="PF00071">
    <property type="entry name" value="Ras"/>
    <property type="match status" value="1"/>
</dbReference>
<evidence type="ECO:0000256" key="6">
    <source>
        <dbReference type="ARBA" id="ARBA00022723"/>
    </source>
</evidence>
<evidence type="ECO:0000313" key="16">
    <source>
        <dbReference type="Proteomes" id="UP000472267"/>
    </source>
</evidence>
<keyword evidence="16" id="KW-1185">Reference proteome</keyword>
<evidence type="ECO:0000256" key="13">
    <source>
        <dbReference type="ARBA" id="ARBA00023289"/>
    </source>
</evidence>
<dbReference type="SMART" id="SM00177">
    <property type="entry name" value="ARF"/>
    <property type="match status" value="1"/>
</dbReference>
<dbReference type="PROSITE" id="PS51421">
    <property type="entry name" value="RAS"/>
    <property type="match status" value="1"/>
</dbReference>
<organism evidence="15 16">
    <name type="scientific">Salarias fasciatus</name>
    <name type="common">Jewelled blenny</name>
    <name type="synonym">Blennius fasciatus</name>
    <dbReference type="NCBI Taxonomy" id="181472"/>
    <lineage>
        <taxon>Eukaryota</taxon>
        <taxon>Metazoa</taxon>
        <taxon>Chordata</taxon>
        <taxon>Craniata</taxon>
        <taxon>Vertebrata</taxon>
        <taxon>Euteleostomi</taxon>
        <taxon>Actinopterygii</taxon>
        <taxon>Neopterygii</taxon>
        <taxon>Teleostei</taxon>
        <taxon>Neoteleostei</taxon>
        <taxon>Acanthomorphata</taxon>
        <taxon>Ovalentaria</taxon>
        <taxon>Blenniimorphae</taxon>
        <taxon>Blenniiformes</taxon>
        <taxon>Blennioidei</taxon>
        <taxon>Blenniidae</taxon>
        <taxon>Salariinae</taxon>
        <taxon>Salarias</taxon>
    </lineage>
</organism>
<accession>A0A672F8L1</accession>
<dbReference type="PROSITE" id="PS51420">
    <property type="entry name" value="RHO"/>
    <property type="match status" value="1"/>
</dbReference>
<dbReference type="PRINTS" id="PR00449">
    <property type="entry name" value="RASTRNSFRMNG"/>
</dbReference>
<keyword evidence="10" id="KW-0653">Protein transport</keyword>
<name>A0A672F8L1_SALFA</name>
<keyword evidence="13" id="KW-0636">Prenylation</keyword>
<proteinExistence type="inferred from homology"/>
<reference evidence="15" key="2">
    <citation type="submission" date="2025-08" db="UniProtKB">
        <authorList>
            <consortium name="Ensembl"/>
        </authorList>
    </citation>
    <scope>IDENTIFICATION</scope>
</reference>
<dbReference type="PANTHER" id="PTHR47980">
    <property type="entry name" value="LD44762P"/>
    <property type="match status" value="1"/>
</dbReference>
<comment type="subcellular location">
    <subcellularLocation>
        <location evidence="2">Membrane</location>
        <topology evidence="2">Lipid-anchor</topology>
    </subcellularLocation>
</comment>
<evidence type="ECO:0000256" key="1">
    <source>
        <dbReference type="ARBA" id="ARBA00001946"/>
    </source>
</evidence>
<dbReference type="InterPro" id="IPR027417">
    <property type="entry name" value="P-loop_NTPase"/>
</dbReference>
<keyword evidence="7" id="KW-0547">Nucleotide-binding</keyword>
<dbReference type="GO" id="GO:0015031">
    <property type="term" value="P:protein transport"/>
    <property type="evidence" value="ECO:0007669"/>
    <property type="project" value="UniProtKB-KW"/>
</dbReference>
<dbReference type="InterPro" id="IPR001806">
    <property type="entry name" value="Small_GTPase"/>
</dbReference>
<evidence type="ECO:0000256" key="5">
    <source>
        <dbReference type="ARBA" id="ARBA00022448"/>
    </source>
</evidence>
<comment type="catalytic activity">
    <reaction evidence="14">
        <text>GTP + H2O = GDP + phosphate + H(+)</text>
        <dbReference type="Rhea" id="RHEA:19669"/>
        <dbReference type="ChEBI" id="CHEBI:15377"/>
        <dbReference type="ChEBI" id="CHEBI:15378"/>
        <dbReference type="ChEBI" id="CHEBI:37565"/>
        <dbReference type="ChEBI" id="CHEBI:43474"/>
        <dbReference type="ChEBI" id="CHEBI:58189"/>
        <dbReference type="EC" id="3.6.5.2"/>
    </reaction>
    <physiologicalReaction direction="left-to-right" evidence="14">
        <dbReference type="Rhea" id="RHEA:19670"/>
    </physiologicalReaction>
</comment>
<dbReference type="SMART" id="SM00174">
    <property type="entry name" value="RHO"/>
    <property type="match status" value="1"/>
</dbReference>
<keyword evidence="8" id="KW-0378">Hydrolase</keyword>
<evidence type="ECO:0000256" key="7">
    <source>
        <dbReference type="ARBA" id="ARBA00022741"/>
    </source>
</evidence>
<keyword evidence="6" id="KW-0479">Metal-binding</keyword>
<dbReference type="FunFam" id="3.40.50.300:FF:000459">
    <property type="entry name" value="ras-related protein Rab-37 isoform X1"/>
    <property type="match status" value="1"/>
</dbReference>
<comment type="similarity">
    <text evidence="3">Belongs to the small GTPase superfamily. Rab family.</text>
</comment>
<dbReference type="CDD" id="cd04112">
    <property type="entry name" value="Rab26"/>
    <property type="match status" value="1"/>
</dbReference>
<evidence type="ECO:0000256" key="10">
    <source>
        <dbReference type="ARBA" id="ARBA00022927"/>
    </source>
</evidence>
<evidence type="ECO:0000256" key="4">
    <source>
        <dbReference type="ARBA" id="ARBA00011984"/>
    </source>
</evidence>
<dbReference type="SUPFAM" id="SSF52540">
    <property type="entry name" value="P-loop containing nucleoside triphosphate hydrolases"/>
    <property type="match status" value="1"/>
</dbReference>
<reference evidence="15" key="1">
    <citation type="submission" date="2019-06" db="EMBL/GenBank/DDBJ databases">
        <authorList>
            <consortium name="Wellcome Sanger Institute Data Sharing"/>
        </authorList>
    </citation>
    <scope>NUCLEOTIDE SEQUENCE [LARGE SCALE GENOMIC DNA]</scope>
</reference>
<dbReference type="GO" id="GO:0016020">
    <property type="term" value="C:membrane"/>
    <property type="evidence" value="ECO:0007669"/>
    <property type="project" value="UniProtKB-SubCell"/>
</dbReference>
<dbReference type="PROSITE" id="PS51419">
    <property type="entry name" value="RAB"/>
    <property type="match status" value="1"/>
</dbReference>
<dbReference type="AlphaFoldDB" id="A0A672F8L1"/>